<dbReference type="STRING" id="478744.SAMN05444359_1024"/>
<dbReference type="Pfam" id="PF14326">
    <property type="entry name" value="DUF4384"/>
    <property type="match status" value="1"/>
</dbReference>
<dbReference type="GO" id="GO:0006508">
    <property type="term" value="P:proteolysis"/>
    <property type="evidence" value="ECO:0007669"/>
    <property type="project" value="InterPro"/>
</dbReference>
<dbReference type="InterPro" id="IPR025493">
    <property type="entry name" value="DUF4384"/>
</dbReference>
<dbReference type="InterPro" id="IPR004134">
    <property type="entry name" value="Peptidase_C1B"/>
</dbReference>
<dbReference type="SUPFAM" id="SSF54001">
    <property type="entry name" value="Cysteine proteinases"/>
    <property type="match status" value="1"/>
</dbReference>
<dbReference type="Proteomes" id="UP000199021">
    <property type="component" value="Unassembled WGS sequence"/>
</dbReference>
<dbReference type="InParanoid" id="A0A1H9A8M3"/>
<evidence type="ECO:0000313" key="3">
    <source>
        <dbReference type="Proteomes" id="UP000199021"/>
    </source>
</evidence>
<dbReference type="CDD" id="cd02619">
    <property type="entry name" value="Peptidase_C1"/>
    <property type="match status" value="1"/>
</dbReference>
<dbReference type="Gene3D" id="3.90.70.10">
    <property type="entry name" value="Cysteine proteinases"/>
    <property type="match status" value="1"/>
</dbReference>
<name>A0A1H9A8M3_9BACT</name>
<dbReference type="InterPro" id="IPR038765">
    <property type="entry name" value="Papain-like_cys_pep_sf"/>
</dbReference>
<gene>
    <name evidence="2" type="ORF">SAMN05444359_1024</name>
</gene>
<evidence type="ECO:0000313" key="2">
    <source>
        <dbReference type="EMBL" id="SEP73014.1"/>
    </source>
</evidence>
<feature type="domain" description="DUF4384" evidence="1">
    <location>
        <begin position="353"/>
        <end position="428"/>
    </location>
</feature>
<dbReference type="GO" id="GO:0070005">
    <property type="term" value="F:cysteine-type aminopeptidase activity"/>
    <property type="evidence" value="ECO:0007669"/>
    <property type="project" value="InterPro"/>
</dbReference>
<dbReference type="OrthoDB" id="3648721at2"/>
<dbReference type="AlphaFoldDB" id="A0A1H9A8M3"/>
<proteinExistence type="predicted"/>
<organism evidence="2 3">
    <name type="scientific">Neolewinella agarilytica</name>
    <dbReference type="NCBI Taxonomy" id="478744"/>
    <lineage>
        <taxon>Bacteria</taxon>
        <taxon>Pseudomonadati</taxon>
        <taxon>Bacteroidota</taxon>
        <taxon>Saprospiria</taxon>
        <taxon>Saprospirales</taxon>
        <taxon>Lewinellaceae</taxon>
        <taxon>Neolewinella</taxon>
    </lineage>
</organism>
<sequence>MIFRLLWTIGLAVIVSALSGQYTRGVLSEEDKEYSDLLLRTPLVTRSYTVHPPKVSLRKYAPLPGSQGSYGNCTGWATAYCARTILYAKGENLTDRKTITKNAYSPGFTFLQGGGKGAKCSGAFTTGVVRSLTIRGAVRNRDVASQKVAMECPQFPLPIGLLNQAEDNKIPPPLTLWSPGEEDPYIKISRTKLAITAGHPVVISMVVPKSFEGEDTGGSVGKDGKWEPETKFPTDYDKRVNCHAMTVIGFDDDRFGGSFEVQNSWGAEWGDEGYGWVAYEDFANFTYQAFEVFLSPAKERNWKLGKQELVGKLRLKEFGGKDDFPVTLSDRTRNWTVGSNNGECTYKVAEKLPLGIRMQIFIESEQPAYVYLLGTGSENPKVDMLFPRPGYSAALNYNDYKVALPGENEFLTDNRTGTNNLIVLYSAEELKINEIISNLNEDTSRPISERLDANIRRLLIDSENVQFSKDEIAFKAKITDEKKAFALILQSEHGE</sequence>
<dbReference type="Pfam" id="PF03051">
    <property type="entry name" value="Peptidase_C1_2"/>
    <property type="match status" value="1"/>
</dbReference>
<keyword evidence="3" id="KW-1185">Reference proteome</keyword>
<protein>
    <submittedName>
        <fullName evidence="2">Peptidase C1-like family protein</fullName>
    </submittedName>
</protein>
<accession>A0A1H9A8M3</accession>
<dbReference type="EMBL" id="FOFB01000002">
    <property type="protein sequence ID" value="SEP73014.1"/>
    <property type="molecule type" value="Genomic_DNA"/>
</dbReference>
<reference evidence="3" key="1">
    <citation type="submission" date="2016-10" db="EMBL/GenBank/DDBJ databases">
        <authorList>
            <person name="Varghese N."/>
            <person name="Submissions S."/>
        </authorList>
    </citation>
    <scope>NUCLEOTIDE SEQUENCE [LARGE SCALE GENOMIC DNA]</scope>
    <source>
        <strain evidence="3">DSM 24740</strain>
    </source>
</reference>
<evidence type="ECO:0000259" key="1">
    <source>
        <dbReference type="Pfam" id="PF14326"/>
    </source>
</evidence>
<dbReference type="RefSeq" id="WP_139211723.1">
    <property type="nucleotide sequence ID" value="NZ_FOFB01000002.1"/>
</dbReference>